<feature type="compositionally biased region" description="Basic residues" evidence="1">
    <location>
        <begin position="104"/>
        <end position="124"/>
    </location>
</feature>
<sequence length="279" mass="32044">MSVAFTFYERAIIYSPCQRNDIRAEVKLNRELKLREWTCSTVWRVLNGRKGDGKQLSLARTFRRPQYAWPATWSYHKPNALAGTTGERRIPGGGTTTDDSAAGVRRRKLKRRRLRQQQKSKRRIFIQEIAPTHPRKLGKQEREPSSSDMEMVTWVWGLGVGKFQGVGAFGENQRLAGVVFRRTMSSSRSRRIRESRNRATVVAEKRGAERGRWVRRTTMTPTQLCDVSRLAGPPSEEPKLEANADWPHCPGRWRFIGDSTVGLVTWPPRRCPVSHTDPF</sequence>
<protein>
    <submittedName>
        <fullName evidence="2">HDC05911</fullName>
    </submittedName>
</protein>
<gene>
    <name evidence="2" type="ORF">HDC05911</name>
</gene>
<evidence type="ECO:0000256" key="1">
    <source>
        <dbReference type="SAM" id="MobiDB-lite"/>
    </source>
</evidence>
<accession>Q6IGM0</accession>
<dbReference type="AlphaFoldDB" id="Q6IGM0"/>
<name>Q6IGM0_DROME</name>
<evidence type="ECO:0000313" key="2">
    <source>
        <dbReference type="EMBL" id="DAA02444.1"/>
    </source>
</evidence>
<proteinExistence type="predicted"/>
<organism evidence="2">
    <name type="scientific">Drosophila melanogaster</name>
    <name type="common">Fruit fly</name>
    <dbReference type="NCBI Taxonomy" id="7227"/>
    <lineage>
        <taxon>Eukaryota</taxon>
        <taxon>Metazoa</taxon>
        <taxon>Ecdysozoa</taxon>
        <taxon>Arthropoda</taxon>
        <taxon>Hexapoda</taxon>
        <taxon>Insecta</taxon>
        <taxon>Pterygota</taxon>
        <taxon>Neoptera</taxon>
        <taxon>Endopterygota</taxon>
        <taxon>Diptera</taxon>
        <taxon>Brachycera</taxon>
        <taxon>Muscomorpha</taxon>
        <taxon>Ephydroidea</taxon>
        <taxon>Drosophilidae</taxon>
        <taxon>Drosophila</taxon>
        <taxon>Sophophora</taxon>
    </lineage>
</organism>
<feature type="region of interest" description="Disordered" evidence="1">
    <location>
        <begin position="83"/>
        <end position="146"/>
    </location>
</feature>
<reference evidence="2" key="1">
    <citation type="journal article" date="2003" name="Genome Biol.">
        <title>An integrated gene annotation and transcriptional profiling approach towards the full gene content of the Drosophila genome.</title>
        <authorList>
            <person name="Hild M."/>
            <person name="Beckmann B."/>
            <person name="Haas S.A."/>
            <person name="Koch B."/>
            <person name="Solovyev V."/>
            <person name="Busold C."/>
            <person name="Fellenberg K."/>
            <person name="Boutros M."/>
            <person name="Vingron M."/>
            <person name="Sauer F."/>
            <person name="Hoheisel J.D."/>
            <person name="Paro R."/>
        </authorList>
    </citation>
    <scope>NUCLEOTIDE SEQUENCE</scope>
</reference>
<dbReference type="EMBL" id="BK003746">
    <property type="protein sequence ID" value="DAA02444.1"/>
    <property type="molecule type" value="Genomic_DNA"/>
</dbReference>